<comment type="caution">
    <text evidence="4">The sequence shown here is derived from an EMBL/GenBank/DDBJ whole genome shotgun (WGS) entry which is preliminary data.</text>
</comment>
<evidence type="ECO:0000256" key="2">
    <source>
        <dbReference type="SAM" id="MobiDB-lite"/>
    </source>
</evidence>
<evidence type="ECO:0000313" key="4">
    <source>
        <dbReference type="EMBL" id="GGF40637.1"/>
    </source>
</evidence>
<feature type="coiled-coil region" evidence="1">
    <location>
        <begin position="40"/>
        <end position="67"/>
    </location>
</feature>
<dbReference type="CDD" id="cd00085">
    <property type="entry name" value="HNHc"/>
    <property type="match status" value="1"/>
</dbReference>
<dbReference type="Gene3D" id="1.10.30.50">
    <property type="match status" value="1"/>
</dbReference>
<proteinExistence type="predicted"/>
<feature type="domain" description="HNH nuclease" evidence="3">
    <location>
        <begin position="357"/>
        <end position="408"/>
    </location>
</feature>
<evidence type="ECO:0000313" key="5">
    <source>
        <dbReference type="Proteomes" id="UP000649179"/>
    </source>
</evidence>
<reference evidence="4" key="1">
    <citation type="journal article" date="2014" name="Int. J. Syst. Evol. Microbiol.">
        <title>Complete genome sequence of Corynebacterium casei LMG S-19264T (=DSM 44701T), isolated from a smear-ripened cheese.</title>
        <authorList>
            <consortium name="US DOE Joint Genome Institute (JGI-PGF)"/>
            <person name="Walter F."/>
            <person name="Albersmeier A."/>
            <person name="Kalinowski J."/>
            <person name="Ruckert C."/>
        </authorList>
    </citation>
    <scope>NUCLEOTIDE SEQUENCE</scope>
    <source>
        <strain evidence="4">CGMCC 1.16067</strain>
    </source>
</reference>
<feature type="region of interest" description="Disordered" evidence="2">
    <location>
        <begin position="425"/>
        <end position="444"/>
    </location>
</feature>
<dbReference type="EMBL" id="BMKQ01000001">
    <property type="protein sequence ID" value="GGF40637.1"/>
    <property type="molecule type" value="Genomic_DNA"/>
</dbReference>
<protein>
    <recommendedName>
        <fullName evidence="3">HNH nuclease domain-containing protein</fullName>
    </recommendedName>
</protein>
<accession>A0A917F438</accession>
<evidence type="ECO:0000256" key="1">
    <source>
        <dbReference type="SAM" id="Coils"/>
    </source>
</evidence>
<dbReference type="Pfam" id="PF02720">
    <property type="entry name" value="DUF222"/>
    <property type="match status" value="1"/>
</dbReference>
<keyword evidence="5" id="KW-1185">Reference proteome</keyword>
<dbReference type="InterPro" id="IPR003870">
    <property type="entry name" value="DUF222"/>
</dbReference>
<dbReference type="Proteomes" id="UP000649179">
    <property type="component" value="Unassembled WGS sequence"/>
</dbReference>
<sequence>MSEGVDAVHPMGGVRGCVSSVRSALAGLPEGDLPGDGAGVAGLLVEVVAAERQLAELRVRLSRVAEAQAEAAKVAAAGTDTWIAALTGTTRGQAAGGLWLARVLAENSLYEPVRLAFARGDLGAEAVRVILKAAEAVPAGVVAPADLQECVESLVARAVGGRLDPRRLRRVTRRTLDRLDPALADRHQAALLEASEQRADVWFTMHETTRGVWEGRFSIPALHADLLRTTLQHLTAPRRLSRNRAGAPVVDESAPTAPRWHSVQGAAFCELLEHLPTGGWTRSSPATVMIHLDYTHLDYTHLLDSLAAAHLDTGTDISARKARRLACGAGIIPAVFDGDPLPLDLGRRQRLFTPAQRAALSSVHDTCAAEGCQRPYAWTELHHLDWWSHGGPTDLANALPLCSWHHHRIHDPDYTHTRLPSGEVRYRRRRRGLGPPERVNDRAA</sequence>
<dbReference type="RefSeq" id="WP_188779040.1">
    <property type="nucleotide sequence ID" value="NZ_BMKQ01000001.1"/>
</dbReference>
<gene>
    <name evidence="4" type="ORF">GCM10011519_12910</name>
</gene>
<evidence type="ECO:0000259" key="3">
    <source>
        <dbReference type="SMART" id="SM00507"/>
    </source>
</evidence>
<organism evidence="4 5">
    <name type="scientific">Marmoricola endophyticus</name>
    <dbReference type="NCBI Taxonomy" id="2040280"/>
    <lineage>
        <taxon>Bacteria</taxon>
        <taxon>Bacillati</taxon>
        <taxon>Actinomycetota</taxon>
        <taxon>Actinomycetes</taxon>
        <taxon>Propionibacteriales</taxon>
        <taxon>Nocardioidaceae</taxon>
        <taxon>Marmoricola</taxon>
    </lineage>
</organism>
<keyword evidence="1" id="KW-0175">Coiled coil</keyword>
<dbReference type="AlphaFoldDB" id="A0A917F438"/>
<dbReference type="SMART" id="SM00507">
    <property type="entry name" value="HNHc"/>
    <property type="match status" value="1"/>
</dbReference>
<reference evidence="4" key="2">
    <citation type="submission" date="2020-09" db="EMBL/GenBank/DDBJ databases">
        <authorList>
            <person name="Sun Q."/>
            <person name="Zhou Y."/>
        </authorList>
    </citation>
    <scope>NUCLEOTIDE SEQUENCE</scope>
    <source>
        <strain evidence="4">CGMCC 1.16067</strain>
    </source>
</reference>
<name>A0A917F438_9ACTN</name>
<dbReference type="InterPro" id="IPR003615">
    <property type="entry name" value="HNH_nuc"/>
</dbReference>